<dbReference type="GO" id="GO:0016788">
    <property type="term" value="F:hydrolase activity, acting on ester bonds"/>
    <property type="evidence" value="ECO:0007669"/>
    <property type="project" value="UniProtKB-ARBA"/>
</dbReference>
<feature type="domain" description="Sialate O-acetylesterase" evidence="2">
    <location>
        <begin position="328"/>
        <end position="477"/>
    </location>
</feature>
<reference evidence="3 4" key="1">
    <citation type="submission" date="2019-08" db="EMBL/GenBank/DDBJ databases">
        <title>Draft Genome Sequence of Halomonas eurihalina Isolated from Preserved Hide-surface.</title>
        <authorList>
            <person name="Hussain S.A."/>
            <person name="Xu A."/>
            <person name="Sarker M."/>
            <person name="Sommers C."/>
        </authorList>
    </citation>
    <scope>NUCLEOTIDE SEQUENCE [LARGE SCALE GENOMIC DNA]</scope>
    <source>
        <strain evidence="3 4">MS1</strain>
    </source>
</reference>
<keyword evidence="1" id="KW-0378">Hydrolase</keyword>
<gene>
    <name evidence="3" type="ORF">FZZ93_01045</name>
</gene>
<accession>A0A5D9DDU5</accession>
<evidence type="ECO:0000256" key="1">
    <source>
        <dbReference type="ARBA" id="ARBA00022801"/>
    </source>
</evidence>
<keyword evidence="4" id="KW-1185">Reference proteome</keyword>
<dbReference type="InterPro" id="IPR036514">
    <property type="entry name" value="SGNH_hydro_sf"/>
</dbReference>
<dbReference type="InterPro" id="IPR005181">
    <property type="entry name" value="SASA"/>
</dbReference>
<evidence type="ECO:0000313" key="3">
    <source>
        <dbReference type="EMBL" id="TZG41280.1"/>
    </source>
</evidence>
<evidence type="ECO:0000259" key="2">
    <source>
        <dbReference type="Pfam" id="PF03629"/>
    </source>
</evidence>
<dbReference type="AlphaFoldDB" id="A0A5D9DDU5"/>
<name>A0A5D9DDU5_HALER</name>
<comment type="caution">
    <text evidence="3">The sequence shown here is derived from an EMBL/GenBank/DDBJ whole genome shotgun (WGS) entry which is preliminary data.</text>
</comment>
<dbReference type="RefSeq" id="WP_149320474.1">
    <property type="nucleotide sequence ID" value="NZ_JARWAH010000001.1"/>
</dbReference>
<dbReference type="EMBL" id="VTPU01000001">
    <property type="protein sequence ID" value="TZG41280.1"/>
    <property type="molecule type" value="Genomic_DNA"/>
</dbReference>
<proteinExistence type="predicted"/>
<dbReference type="Gene3D" id="3.40.50.1110">
    <property type="entry name" value="SGNH hydrolase"/>
    <property type="match status" value="1"/>
</dbReference>
<dbReference type="OrthoDB" id="6174659at2"/>
<evidence type="ECO:0000313" key="4">
    <source>
        <dbReference type="Proteomes" id="UP000324260"/>
    </source>
</evidence>
<organism evidence="3 4">
    <name type="scientific">Halomonas eurihalina</name>
    <dbReference type="NCBI Taxonomy" id="42566"/>
    <lineage>
        <taxon>Bacteria</taxon>
        <taxon>Pseudomonadati</taxon>
        <taxon>Pseudomonadota</taxon>
        <taxon>Gammaproteobacteria</taxon>
        <taxon>Oceanospirillales</taxon>
        <taxon>Halomonadaceae</taxon>
        <taxon>Halomonas</taxon>
    </lineage>
</organism>
<protein>
    <recommendedName>
        <fullName evidence="2">Sialate O-acetylesterase domain-containing protein</fullName>
    </recommendedName>
</protein>
<dbReference type="Proteomes" id="UP000324260">
    <property type="component" value="Unassembled WGS sequence"/>
</dbReference>
<dbReference type="SUPFAM" id="SSF52266">
    <property type="entry name" value="SGNH hydrolase"/>
    <property type="match status" value="1"/>
</dbReference>
<dbReference type="Pfam" id="PF03629">
    <property type="entry name" value="SASA"/>
    <property type="match status" value="1"/>
</dbReference>
<sequence>MANNTGNPIGSADPRDLQDNARGLDRALLDKGGKTWVDRLGNTRKTLSWMEALGESLVAGAVYPDTATALGLTVDGQFFSVPSTGDDDFLTLYRNDAGEATLVKSYPSAAAVILSMVVAANAKMDLGSGVTEYAGAGQHIPIVTDEDYRILLGYDTASKLIFGKGLPTKPGVRASIDYSLGDYGSAEYVGSGPVLPMFTDAAGRILLGYDQDNGQLVGAGLNRLVSVVRAVNHMLFYGQSLSIGAKGTPVISTSQPYGNLTFAGGPRAADGDFSSLKPLVEDELQAPDGGTNRGETPCSGAANYASTTMAINHGVRPADHTILSSSAGQGGTSILGLKRGTAWYSDHLLAHISNAYALENDYALRVLAWVQGEADATSDGLSFSEYLTELETLQADIDADARGITGQTSTVPLLTYQCSSRVQENDGVALAQLASAQRNSLIALATPTYHLPHNADGLHLTAAGYKWMGAYFGRAYTDWMIGGEKPRWLSPVSATYRGTQIRVRFDVPTRPLVLDDTTLAATTDNGFQITDGGVAATINSISIDGDDVVLDLASTPTGDVIVRYALDHLGTGLGIESGGSGNLRDSTPDTITIESIERPLYHVSPAFELQAIELGE</sequence>